<dbReference type="NCBIfam" id="TIGR01031">
    <property type="entry name" value="rpmF_bact"/>
    <property type="match status" value="1"/>
</dbReference>
<keyword evidence="4" id="KW-0689">Ribosomal protein</keyword>
<organism evidence="9 10">
    <name type="scientific">Jimgerdemannia flammicorona</name>
    <dbReference type="NCBI Taxonomy" id="994334"/>
    <lineage>
        <taxon>Eukaryota</taxon>
        <taxon>Fungi</taxon>
        <taxon>Fungi incertae sedis</taxon>
        <taxon>Mucoromycota</taxon>
        <taxon>Mucoromycotina</taxon>
        <taxon>Endogonomycetes</taxon>
        <taxon>Endogonales</taxon>
        <taxon>Endogonaceae</taxon>
        <taxon>Jimgerdemannia</taxon>
    </lineage>
</organism>
<dbReference type="PANTHER" id="PTHR21026">
    <property type="entry name" value="39S RIBOSOMAL PROTEIN L32, MITOCHONDRIAL"/>
    <property type="match status" value="1"/>
</dbReference>
<keyword evidence="6" id="KW-0687">Ribonucleoprotein</keyword>
<dbReference type="HAMAP" id="MF_00340">
    <property type="entry name" value="Ribosomal_bL32"/>
    <property type="match status" value="1"/>
</dbReference>
<comment type="subcellular location">
    <subcellularLocation>
        <location evidence="1">Mitochondrion</location>
    </subcellularLocation>
</comment>
<dbReference type="GO" id="GO:0003735">
    <property type="term" value="F:structural constituent of ribosome"/>
    <property type="evidence" value="ECO:0007669"/>
    <property type="project" value="InterPro"/>
</dbReference>
<comment type="similarity">
    <text evidence="2">Belongs to the bacterial ribosomal protein bL32 family.</text>
</comment>
<dbReference type="EMBL" id="RBNJ01008832">
    <property type="protein sequence ID" value="RUS27215.1"/>
    <property type="molecule type" value="Genomic_DNA"/>
</dbReference>
<name>A0A433QBR5_9FUNG</name>
<sequence>MSTLVRHTLLRTLPIPPRSSSRAFGTLSLPYTPSPTITTLWQTTLRLGVLLGLPAWLGPILWAVPKKKTSHSKKRMRASNKGLKNLTNIVECPGCGKPKLMHHLCKHCYRNLRLRIRAELKEEVDNKEKERIKENLRIKEELRIKKESQGV</sequence>
<evidence type="ECO:0000256" key="4">
    <source>
        <dbReference type="ARBA" id="ARBA00022980"/>
    </source>
</evidence>
<keyword evidence="8" id="KW-0812">Transmembrane</keyword>
<evidence type="ECO:0000256" key="6">
    <source>
        <dbReference type="ARBA" id="ARBA00023274"/>
    </source>
</evidence>
<keyword evidence="8" id="KW-1133">Transmembrane helix</keyword>
<proteinExistence type="inferred from homology"/>
<reference evidence="9 10" key="1">
    <citation type="journal article" date="2018" name="New Phytol.">
        <title>Phylogenomics of Endogonaceae and evolution of mycorrhizas within Mucoromycota.</title>
        <authorList>
            <person name="Chang Y."/>
            <person name="Desiro A."/>
            <person name="Na H."/>
            <person name="Sandor L."/>
            <person name="Lipzen A."/>
            <person name="Clum A."/>
            <person name="Barry K."/>
            <person name="Grigoriev I.V."/>
            <person name="Martin F.M."/>
            <person name="Stajich J.E."/>
            <person name="Smith M.E."/>
            <person name="Bonito G."/>
            <person name="Spatafora J.W."/>
        </authorList>
    </citation>
    <scope>NUCLEOTIDE SEQUENCE [LARGE SCALE GENOMIC DNA]</scope>
    <source>
        <strain evidence="9 10">AD002</strain>
    </source>
</reference>
<evidence type="ECO:0000256" key="3">
    <source>
        <dbReference type="ARBA" id="ARBA00022946"/>
    </source>
</evidence>
<keyword evidence="8" id="KW-0472">Membrane</keyword>
<dbReference type="InterPro" id="IPR011332">
    <property type="entry name" value="Ribosomal_zn-bd"/>
</dbReference>
<dbReference type="AlphaFoldDB" id="A0A433QBR5"/>
<evidence type="ECO:0000256" key="7">
    <source>
        <dbReference type="ARBA" id="ARBA00039935"/>
    </source>
</evidence>
<comment type="caution">
    <text evidence="9">The sequence shown here is derived from an EMBL/GenBank/DDBJ whole genome shotgun (WGS) entry which is preliminary data.</text>
</comment>
<gene>
    <name evidence="9" type="ORF">BC938DRAFT_483585</name>
</gene>
<dbReference type="GO" id="GO:0006412">
    <property type="term" value="P:translation"/>
    <property type="evidence" value="ECO:0007669"/>
    <property type="project" value="InterPro"/>
</dbReference>
<dbReference type="InterPro" id="IPR051991">
    <property type="entry name" value="Mitoribosomal_protein_bL32"/>
</dbReference>
<dbReference type="Proteomes" id="UP000274822">
    <property type="component" value="Unassembled WGS sequence"/>
</dbReference>
<keyword evidence="3" id="KW-0809">Transit peptide</keyword>
<evidence type="ECO:0000256" key="2">
    <source>
        <dbReference type="ARBA" id="ARBA00008560"/>
    </source>
</evidence>
<protein>
    <recommendedName>
        <fullName evidence="7">Large ribosomal subunit protein bL32m</fullName>
    </recommendedName>
</protein>
<evidence type="ECO:0000256" key="5">
    <source>
        <dbReference type="ARBA" id="ARBA00023128"/>
    </source>
</evidence>
<accession>A0A433QBR5</accession>
<evidence type="ECO:0000256" key="1">
    <source>
        <dbReference type="ARBA" id="ARBA00004173"/>
    </source>
</evidence>
<dbReference type="GO" id="GO:0005762">
    <property type="term" value="C:mitochondrial large ribosomal subunit"/>
    <property type="evidence" value="ECO:0007669"/>
    <property type="project" value="TreeGrafter"/>
</dbReference>
<feature type="transmembrane region" description="Helical" evidence="8">
    <location>
        <begin position="45"/>
        <end position="64"/>
    </location>
</feature>
<dbReference type="InterPro" id="IPR002677">
    <property type="entry name" value="Ribosomal_bL32"/>
</dbReference>
<keyword evidence="10" id="KW-1185">Reference proteome</keyword>
<evidence type="ECO:0000313" key="9">
    <source>
        <dbReference type="EMBL" id="RUS27215.1"/>
    </source>
</evidence>
<dbReference type="Pfam" id="PF01783">
    <property type="entry name" value="Ribosomal_L32p"/>
    <property type="match status" value="1"/>
</dbReference>
<dbReference type="PANTHER" id="PTHR21026:SF2">
    <property type="entry name" value="LARGE RIBOSOMAL SUBUNIT PROTEIN BL32M"/>
    <property type="match status" value="1"/>
</dbReference>
<evidence type="ECO:0000256" key="8">
    <source>
        <dbReference type="SAM" id="Phobius"/>
    </source>
</evidence>
<dbReference type="SUPFAM" id="SSF57829">
    <property type="entry name" value="Zn-binding ribosomal proteins"/>
    <property type="match status" value="1"/>
</dbReference>
<evidence type="ECO:0000313" key="10">
    <source>
        <dbReference type="Proteomes" id="UP000274822"/>
    </source>
</evidence>
<keyword evidence="5" id="KW-0496">Mitochondrion</keyword>